<gene>
    <name evidence="11" type="ORF">HA520_21195</name>
</gene>
<name>A0AA44C8R1_9GAMM</name>
<dbReference type="CDD" id="cd06445">
    <property type="entry name" value="ATase"/>
    <property type="match status" value="1"/>
</dbReference>
<feature type="region of interest" description="Disordered" evidence="9">
    <location>
        <begin position="1"/>
        <end position="28"/>
    </location>
</feature>
<evidence type="ECO:0000256" key="8">
    <source>
        <dbReference type="ARBA" id="ARBA00049348"/>
    </source>
</evidence>
<dbReference type="InterPro" id="IPR014048">
    <property type="entry name" value="MethylDNA_cys_MeTrfase_DNA-bd"/>
</dbReference>
<dbReference type="EMBL" id="JAAPAP010000027">
    <property type="protein sequence ID" value="NHN79759.1"/>
    <property type="molecule type" value="Genomic_DNA"/>
</dbReference>
<evidence type="ECO:0000256" key="3">
    <source>
        <dbReference type="ARBA" id="ARBA00011918"/>
    </source>
</evidence>
<dbReference type="PANTHER" id="PTHR10815:SF14">
    <property type="entry name" value="BIFUNCTIONAL TRANSCRIPTIONAL ACTIVATOR_DNA REPAIR ENZYME ADA"/>
    <property type="match status" value="1"/>
</dbReference>
<comment type="similarity">
    <text evidence="2">Belongs to the MGMT family.</text>
</comment>
<reference evidence="11" key="1">
    <citation type="submission" date="2020-03" db="EMBL/GenBank/DDBJ databases">
        <title>Genome assembly of Azotobacter chroococcum W5.</title>
        <authorList>
            <person name="Kannepalli A."/>
        </authorList>
    </citation>
    <scope>NUCLEOTIDE SEQUENCE</scope>
    <source>
        <strain evidence="11">W5</strain>
    </source>
</reference>
<dbReference type="GO" id="GO:0006281">
    <property type="term" value="P:DNA repair"/>
    <property type="evidence" value="ECO:0007669"/>
    <property type="project" value="UniProtKB-KW"/>
</dbReference>
<evidence type="ECO:0000256" key="6">
    <source>
        <dbReference type="ARBA" id="ARBA00022763"/>
    </source>
</evidence>
<dbReference type="GO" id="GO:0032259">
    <property type="term" value="P:methylation"/>
    <property type="evidence" value="ECO:0007669"/>
    <property type="project" value="UniProtKB-KW"/>
</dbReference>
<dbReference type="Gene3D" id="1.10.10.10">
    <property type="entry name" value="Winged helix-like DNA-binding domain superfamily/Winged helix DNA-binding domain"/>
    <property type="match status" value="1"/>
</dbReference>
<dbReference type="Gene3D" id="3.30.160.70">
    <property type="entry name" value="Methylated DNA-protein cysteine methyltransferase domain"/>
    <property type="match status" value="1"/>
</dbReference>
<comment type="caution">
    <text evidence="11">The sequence shown here is derived from an EMBL/GenBank/DDBJ whole genome shotgun (WGS) entry which is preliminary data.</text>
</comment>
<accession>A0AA44C8R1</accession>
<keyword evidence="6" id="KW-0227">DNA damage</keyword>
<organism evidence="11 12">
    <name type="scientific">Azotobacter chroococcum</name>
    <dbReference type="NCBI Taxonomy" id="353"/>
    <lineage>
        <taxon>Bacteria</taxon>
        <taxon>Pseudomonadati</taxon>
        <taxon>Pseudomonadota</taxon>
        <taxon>Gammaproteobacteria</taxon>
        <taxon>Pseudomonadales</taxon>
        <taxon>Pseudomonadaceae</taxon>
        <taxon>Azotobacter</taxon>
    </lineage>
</organism>
<dbReference type="FunFam" id="1.10.10.10:FF:000214">
    <property type="entry name" value="Methylated-DNA--protein-cysteine methyltransferase"/>
    <property type="match status" value="1"/>
</dbReference>
<dbReference type="Proteomes" id="UP000736384">
    <property type="component" value="Unassembled WGS sequence"/>
</dbReference>
<evidence type="ECO:0000256" key="4">
    <source>
        <dbReference type="ARBA" id="ARBA00022603"/>
    </source>
</evidence>
<evidence type="ECO:0000256" key="7">
    <source>
        <dbReference type="ARBA" id="ARBA00023204"/>
    </source>
</evidence>
<dbReference type="GO" id="GO:0003908">
    <property type="term" value="F:methylated-DNA-[protein]-cysteine S-methyltransferase activity"/>
    <property type="evidence" value="ECO:0007669"/>
    <property type="project" value="UniProtKB-EC"/>
</dbReference>
<proteinExistence type="inferred from homology"/>
<dbReference type="InterPro" id="IPR036388">
    <property type="entry name" value="WH-like_DNA-bd_sf"/>
</dbReference>
<dbReference type="InterPro" id="IPR036217">
    <property type="entry name" value="MethylDNA_cys_MeTrfase_DNAb"/>
</dbReference>
<evidence type="ECO:0000313" key="12">
    <source>
        <dbReference type="Proteomes" id="UP000736384"/>
    </source>
</evidence>
<dbReference type="Pfam" id="PF01035">
    <property type="entry name" value="DNA_binding_1"/>
    <property type="match status" value="1"/>
</dbReference>
<protein>
    <recommendedName>
        <fullName evidence="3">methylated-DNA--[protein]-cysteine S-methyltransferase</fullName>
        <ecNumber evidence="3">2.1.1.63</ecNumber>
    </recommendedName>
</protein>
<evidence type="ECO:0000256" key="5">
    <source>
        <dbReference type="ARBA" id="ARBA00022679"/>
    </source>
</evidence>
<dbReference type="PANTHER" id="PTHR10815">
    <property type="entry name" value="METHYLATED-DNA--PROTEIN-CYSTEINE METHYLTRANSFERASE"/>
    <property type="match status" value="1"/>
</dbReference>
<dbReference type="NCBIfam" id="TIGR00589">
    <property type="entry name" value="ogt"/>
    <property type="match status" value="1"/>
</dbReference>
<dbReference type="InterPro" id="IPR001497">
    <property type="entry name" value="MethylDNA_cys_MeTrfase_AS"/>
</dbReference>
<dbReference type="EC" id="2.1.1.63" evidence="3"/>
<dbReference type="AlphaFoldDB" id="A0AA44C8R1"/>
<dbReference type="PROSITE" id="PS00374">
    <property type="entry name" value="MGMT"/>
    <property type="match status" value="1"/>
</dbReference>
<evidence type="ECO:0000256" key="2">
    <source>
        <dbReference type="ARBA" id="ARBA00008711"/>
    </source>
</evidence>
<evidence type="ECO:0000256" key="9">
    <source>
        <dbReference type="SAM" id="MobiDB-lite"/>
    </source>
</evidence>
<evidence type="ECO:0000256" key="1">
    <source>
        <dbReference type="ARBA" id="ARBA00001286"/>
    </source>
</evidence>
<comment type="catalytic activity">
    <reaction evidence="8">
        <text>a 6-O-methyl-2'-deoxyguanosine in DNA + L-cysteinyl-[protein] = S-methyl-L-cysteinyl-[protein] + a 2'-deoxyguanosine in DNA</text>
        <dbReference type="Rhea" id="RHEA:24000"/>
        <dbReference type="Rhea" id="RHEA-COMP:10131"/>
        <dbReference type="Rhea" id="RHEA-COMP:10132"/>
        <dbReference type="Rhea" id="RHEA-COMP:11367"/>
        <dbReference type="Rhea" id="RHEA-COMP:11368"/>
        <dbReference type="ChEBI" id="CHEBI:29950"/>
        <dbReference type="ChEBI" id="CHEBI:82612"/>
        <dbReference type="ChEBI" id="CHEBI:85445"/>
        <dbReference type="ChEBI" id="CHEBI:85448"/>
        <dbReference type="EC" id="2.1.1.63"/>
    </reaction>
</comment>
<keyword evidence="7" id="KW-0234">DNA repair</keyword>
<dbReference type="InterPro" id="IPR036631">
    <property type="entry name" value="MGMT_N_sf"/>
</dbReference>
<dbReference type="SUPFAM" id="SSF46767">
    <property type="entry name" value="Methylated DNA-protein cysteine methyltransferase, C-terminal domain"/>
    <property type="match status" value="1"/>
</dbReference>
<sequence length="195" mass="20653">MRPRRNGAGGEMATMNAGGMAERPESAGPHGDAIRFAVGVCSLGAVLVAQSGRGVCAILLGDEPEALRRELQERFPAAGLSGGDAAVERLAARVAAFVEAPQAGLDLPLDIRGTAFQQRVWAVLRQIPPGRRLSYSEVAERLGAPQAVRAVARACAANALALAIPCHRVVRRDGGLSGYRWGVERKRALLERERA</sequence>
<feature type="domain" description="Methylated-DNA-[protein]-cysteine S-methyltransferase DNA binding" evidence="10">
    <location>
        <begin position="115"/>
        <end position="194"/>
    </location>
</feature>
<evidence type="ECO:0000259" key="10">
    <source>
        <dbReference type="Pfam" id="PF01035"/>
    </source>
</evidence>
<keyword evidence="4 11" id="KW-0489">Methyltransferase</keyword>
<keyword evidence="5 11" id="KW-0808">Transferase</keyword>
<evidence type="ECO:0000313" key="11">
    <source>
        <dbReference type="EMBL" id="NHN79759.1"/>
    </source>
</evidence>
<dbReference type="SUPFAM" id="SSF53155">
    <property type="entry name" value="Methylated DNA-protein cysteine methyltransferase domain"/>
    <property type="match status" value="1"/>
</dbReference>
<comment type="catalytic activity">
    <reaction evidence="1">
        <text>a 4-O-methyl-thymidine in DNA + L-cysteinyl-[protein] = a thymidine in DNA + S-methyl-L-cysteinyl-[protein]</text>
        <dbReference type="Rhea" id="RHEA:53428"/>
        <dbReference type="Rhea" id="RHEA-COMP:10131"/>
        <dbReference type="Rhea" id="RHEA-COMP:10132"/>
        <dbReference type="Rhea" id="RHEA-COMP:13555"/>
        <dbReference type="Rhea" id="RHEA-COMP:13556"/>
        <dbReference type="ChEBI" id="CHEBI:29950"/>
        <dbReference type="ChEBI" id="CHEBI:82612"/>
        <dbReference type="ChEBI" id="CHEBI:137386"/>
        <dbReference type="ChEBI" id="CHEBI:137387"/>
        <dbReference type="EC" id="2.1.1.63"/>
    </reaction>
</comment>